<comment type="caution">
    <text evidence="4">The sequence shown here is derived from an EMBL/GenBank/DDBJ whole genome shotgun (WGS) entry which is preliminary data.</text>
</comment>
<reference evidence="4" key="1">
    <citation type="journal article" date="2014" name="Int. J. Syst. Evol. Microbiol.">
        <title>Complete genome sequence of Corynebacterium casei LMG S-19264T (=DSM 44701T), isolated from a smear-ripened cheese.</title>
        <authorList>
            <consortium name="US DOE Joint Genome Institute (JGI-PGF)"/>
            <person name="Walter F."/>
            <person name="Albersmeier A."/>
            <person name="Kalinowski J."/>
            <person name="Ruckert C."/>
        </authorList>
    </citation>
    <scope>NUCLEOTIDE SEQUENCE</scope>
    <source>
        <strain evidence="4">CGMCC 4.7308</strain>
    </source>
</reference>
<dbReference type="PROSITE" id="PS50110">
    <property type="entry name" value="RESPONSE_REGULATORY"/>
    <property type="match status" value="1"/>
</dbReference>
<dbReference type="AlphaFoldDB" id="A0A917T3J9"/>
<dbReference type="PANTHER" id="PTHR44591">
    <property type="entry name" value="STRESS RESPONSE REGULATOR PROTEIN 1"/>
    <property type="match status" value="1"/>
</dbReference>
<evidence type="ECO:0000256" key="1">
    <source>
        <dbReference type="ARBA" id="ARBA00022553"/>
    </source>
</evidence>
<evidence type="ECO:0000313" key="5">
    <source>
        <dbReference type="Proteomes" id="UP000655208"/>
    </source>
</evidence>
<reference evidence="4" key="2">
    <citation type="submission" date="2020-09" db="EMBL/GenBank/DDBJ databases">
        <authorList>
            <person name="Sun Q."/>
            <person name="Zhou Y."/>
        </authorList>
    </citation>
    <scope>NUCLEOTIDE SEQUENCE</scope>
    <source>
        <strain evidence="4">CGMCC 4.7308</strain>
    </source>
</reference>
<feature type="modified residue" description="4-aspartylphosphate" evidence="2">
    <location>
        <position position="63"/>
    </location>
</feature>
<dbReference type="Proteomes" id="UP000655208">
    <property type="component" value="Unassembled WGS sequence"/>
</dbReference>
<name>A0A917T3J9_9ACTN</name>
<gene>
    <name evidence="4" type="ORF">GCM10011594_31120</name>
</gene>
<organism evidence="4 5">
    <name type="scientific">Nakamurella endophytica</name>
    <dbReference type="NCBI Taxonomy" id="1748367"/>
    <lineage>
        <taxon>Bacteria</taxon>
        <taxon>Bacillati</taxon>
        <taxon>Actinomycetota</taxon>
        <taxon>Actinomycetes</taxon>
        <taxon>Nakamurellales</taxon>
        <taxon>Nakamurellaceae</taxon>
        <taxon>Nakamurella</taxon>
    </lineage>
</organism>
<evidence type="ECO:0000313" key="4">
    <source>
        <dbReference type="EMBL" id="GGM08997.1"/>
    </source>
</evidence>
<protein>
    <recommendedName>
        <fullName evidence="3">Response regulatory domain-containing protein</fullName>
    </recommendedName>
</protein>
<keyword evidence="1 2" id="KW-0597">Phosphoprotein</keyword>
<evidence type="ECO:0000259" key="3">
    <source>
        <dbReference type="PROSITE" id="PS50110"/>
    </source>
</evidence>
<dbReference type="CDD" id="cd00156">
    <property type="entry name" value="REC"/>
    <property type="match status" value="1"/>
</dbReference>
<dbReference type="InterPro" id="IPR011006">
    <property type="entry name" value="CheY-like_superfamily"/>
</dbReference>
<keyword evidence="5" id="KW-1185">Reference proteome</keyword>
<accession>A0A917T3J9</accession>
<dbReference type="GO" id="GO:0000160">
    <property type="term" value="P:phosphorelay signal transduction system"/>
    <property type="evidence" value="ECO:0007669"/>
    <property type="project" value="InterPro"/>
</dbReference>
<sequence length="133" mass="13788">MTRPSAGAAGEGRRALVVDDDTVSRLVLTHMLRRSGWQVTEAADVQPALEVLEAGGIDMVLSDYSMPGGTGVDLLPAVDAQPRRPLFVLITGILEHLESGGEGGGVDARLTKPISSRALADCLTALRAGGAAR</sequence>
<dbReference type="Pfam" id="PF00072">
    <property type="entry name" value="Response_reg"/>
    <property type="match status" value="1"/>
</dbReference>
<evidence type="ECO:0000256" key="2">
    <source>
        <dbReference type="PROSITE-ProRule" id="PRU00169"/>
    </source>
</evidence>
<proteinExistence type="predicted"/>
<dbReference type="InterPro" id="IPR001789">
    <property type="entry name" value="Sig_transdc_resp-reg_receiver"/>
</dbReference>
<dbReference type="InterPro" id="IPR050595">
    <property type="entry name" value="Bact_response_regulator"/>
</dbReference>
<dbReference type="EMBL" id="BMNA01000006">
    <property type="protein sequence ID" value="GGM08997.1"/>
    <property type="molecule type" value="Genomic_DNA"/>
</dbReference>
<dbReference type="Gene3D" id="3.40.50.2300">
    <property type="match status" value="1"/>
</dbReference>
<dbReference type="PANTHER" id="PTHR44591:SF3">
    <property type="entry name" value="RESPONSE REGULATORY DOMAIN-CONTAINING PROTEIN"/>
    <property type="match status" value="1"/>
</dbReference>
<dbReference type="SUPFAM" id="SSF52172">
    <property type="entry name" value="CheY-like"/>
    <property type="match status" value="1"/>
</dbReference>
<dbReference type="SMART" id="SM00448">
    <property type="entry name" value="REC"/>
    <property type="match status" value="1"/>
</dbReference>
<feature type="domain" description="Response regulatory" evidence="3">
    <location>
        <begin position="14"/>
        <end position="127"/>
    </location>
</feature>
<dbReference type="RefSeq" id="WP_188943075.1">
    <property type="nucleotide sequence ID" value="NZ_BMNA01000006.1"/>
</dbReference>